<evidence type="ECO:0000313" key="3">
    <source>
        <dbReference type="Proteomes" id="UP000032304"/>
    </source>
</evidence>
<gene>
    <name evidence="2" type="ORF">B456_001G062500</name>
</gene>
<keyword evidence="1" id="KW-0812">Transmembrane</keyword>
<sequence>MRIGMNFSCTHINTHFKLCTYSYLALILNPGAYGCTMGILISSKHGEVVLVLSLRVFKVSEMWCSILLTFLLYSISTWI</sequence>
<dbReference type="AlphaFoldDB" id="A0A0D2LVG0"/>
<evidence type="ECO:0000256" key="1">
    <source>
        <dbReference type="SAM" id="Phobius"/>
    </source>
</evidence>
<reference evidence="2 3" key="1">
    <citation type="journal article" date="2012" name="Nature">
        <title>Repeated polyploidization of Gossypium genomes and the evolution of spinnable cotton fibres.</title>
        <authorList>
            <person name="Paterson A.H."/>
            <person name="Wendel J.F."/>
            <person name="Gundlach H."/>
            <person name="Guo H."/>
            <person name="Jenkins J."/>
            <person name="Jin D."/>
            <person name="Llewellyn D."/>
            <person name="Showmaker K.C."/>
            <person name="Shu S."/>
            <person name="Udall J."/>
            <person name="Yoo M.J."/>
            <person name="Byers R."/>
            <person name="Chen W."/>
            <person name="Doron-Faigenboim A."/>
            <person name="Duke M.V."/>
            <person name="Gong L."/>
            <person name="Grimwood J."/>
            <person name="Grover C."/>
            <person name="Grupp K."/>
            <person name="Hu G."/>
            <person name="Lee T.H."/>
            <person name="Li J."/>
            <person name="Lin L."/>
            <person name="Liu T."/>
            <person name="Marler B.S."/>
            <person name="Page J.T."/>
            <person name="Roberts A.W."/>
            <person name="Romanel E."/>
            <person name="Sanders W.S."/>
            <person name="Szadkowski E."/>
            <person name="Tan X."/>
            <person name="Tang H."/>
            <person name="Xu C."/>
            <person name="Wang J."/>
            <person name="Wang Z."/>
            <person name="Zhang D."/>
            <person name="Zhang L."/>
            <person name="Ashrafi H."/>
            <person name="Bedon F."/>
            <person name="Bowers J.E."/>
            <person name="Brubaker C.L."/>
            <person name="Chee P.W."/>
            <person name="Das S."/>
            <person name="Gingle A.R."/>
            <person name="Haigler C.H."/>
            <person name="Harker D."/>
            <person name="Hoffmann L.V."/>
            <person name="Hovav R."/>
            <person name="Jones D.C."/>
            <person name="Lemke C."/>
            <person name="Mansoor S."/>
            <person name="ur Rahman M."/>
            <person name="Rainville L.N."/>
            <person name="Rambani A."/>
            <person name="Reddy U.K."/>
            <person name="Rong J.K."/>
            <person name="Saranga Y."/>
            <person name="Scheffler B.E."/>
            <person name="Scheffler J.A."/>
            <person name="Stelly D.M."/>
            <person name="Triplett B.A."/>
            <person name="Van Deynze A."/>
            <person name="Vaslin M.F."/>
            <person name="Waghmare V.N."/>
            <person name="Walford S.A."/>
            <person name="Wright R.J."/>
            <person name="Zaki E.A."/>
            <person name="Zhang T."/>
            <person name="Dennis E.S."/>
            <person name="Mayer K.F."/>
            <person name="Peterson D.G."/>
            <person name="Rokhsar D.S."/>
            <person name="Wang X."/>
            <person name="Schmutz J."/>
        </authorList>
    </citation>
    <scope>NUCLEOTIDE SEQUENCE [LARGE SCALE GENOMIC DNA]</scope>
</reference>
<dbReference type="PROSITE" id="PS51257">
    <property type="entry name" value="PROKAR_LIPOPROTEIN"/>
    <property type="match status" value="1"/>
</dbReference>
<dbReference type="EMBL" id="CM001740">
    <property type="protein sequence ID" value="KJB08082.1"/>
    <property type="molecule type" value="Genomic_DNA"/>
</dbReference>
<dbReference type="OMA" id="FSCTHIN"/>
<feature type="transmembrane region" description="Helical" evidence="1">
    <location>
        <begin position="48"/>
        <end position="73"/>
    </location>
</feature>
<keyword evidence="3" id="KW-1185">Reference proteome</keyword>
<dbReference type="Gramene" id="KJB08082">
    <property type="protein sequence ID" value="KJB08082"/>
    <property type="gene ID" value="B456_001G062500"/>
</dbReference>
<dbReference type="Proteomes" id="UP000032304">
    <property type="component" value="Chromosome 1"/>
</dbReference>
<feature type="transmembrane region" description="Helical" evidence="1">
    <location>
        <begin position="21"/>
        <end position="42"/>
    </location>
</feature>
<keyword evidence="1" id="KW-0472">Membrane</keyword>
<accession>A0A0D2LVG0</accession>
<keyword evidence="1" id="KW-1133">Transmembrane helix</keyword>
<name>A0A0D2LVG0_GOSRA</name>
<organism evidence="2 3">
    <name type="scientific">Gossypium raimondii</name>
    <name type="common">Peruvian cotton</name>
    <name type="synonym">Gossypium klotzschianum subsp. raimondii</name>
    <dbReference type="NCBI Taxonomy" id="29730"/>
    <lineage>
        <taxon>Eukaryota</taxon>
        <taxon>Viridiplantae</taxon>
        <taxon>Streptophyta</taxon>
        <taxon>Embryophyta</taxon>
        <taxon>Tracheophyta</taxon>
        <taxon>Spermatophyta</taxon>
        <taxon>Magnoliopsida</taxon>
        <taxon>eudicotyledons</taxon>
        <taxon>Gunneridae</taxon>
        <taxon>Pentapetalae</taxon>
        <taxon>rosids</taxon>
        <taxon>malvids</taxon>
        <taxon>Malvales</taxon>
        <taxon>Malvaceae</taxon>
        <taxon>Malvoideae</taxon>
        <taxon>Gossypium</taxon>
    </lineage>
</organism>
<protein>
    <submittedName>
        <fullName evidence="2">Uncharacterized protein</fullName>
    </submittedName>
</protein>
<evidence type="ECO:0000313" key="2">
    <source>
        <dbReference type="EMBL" id="KJB08082.1"/>
    </source>
</evidence>
<proteinExistence type="predicted"/>